<dbReference type="GO" id="GO:0034715">
    <property type="term" value="C:pICln-Sm protein complex"/>
    <property type="evidence" value="ECO:0007669"/>
    <property type="project" value="InterPro"/>
</dbReference>
<dbReference type="Pfam" id="PF03517">
    <property type="entry name" value="Voldacs"/>
    <property type="match status" value="1"/>
</dbReference>
<evidence type="ECO:0000256" key="5">
    <source>
        <dbReference type="ARBA" id="ARBA00022490"/>
    </source>
</evidence>
<organism evidence="9 10">
    <name type="scientific">Oedothorax gibbosus</name>
    <dbReference type="NCBI Taxonomy" id="931172"/>
    <lineage>
        <taxon>Eukaryota</taxon>
        <taxon>Metazoa</taxon>
        <taxon>Ecdysozoa</taxon>
        <taxon>Arthropoda</taxon>
        <taxon>Chelicerata</taxon>
        <taxon>Arachnida</taxon>
        <taxon>Araneae</taxon>
        <taxon>Araneomorphae</taxon>
        <taxon>Entelegynae</taxon>
        <taxon>Araneoidea</taxon>
        <taxon>Linyphiidae</taxon>
        <taxon>Erigoninae</taxon>
        <taxon>Oedothorax</taxon>
    </lineage>
</organism>
<evidence type="ECO:0000256" key="8">
    <source>
        <dbReference type="SAM" id="MobiDB-lite"/>
    </source>
</evidence>
<proteinExistence type="inferred from homology"/>
<dbReference type="GO" id="GO:0005886">
    <property type="term" value="C:plasma membrane"/>
    <property type="evidence" value="ECO:0007669"/>
    <property type="project" value="InterPro"/>
</dbReference>
<feature type="compositionally biased region" description="Acidic residues" evidence="8">
    <location>
        <begin position="177"/>
        <end position="198"/>
    </location>
</feature>
<dbReference type="GO" id="GO:0005681">
    <property type="term" value="C:spliceosomal complex"/>
    <property type="evidence" value="ECO:0007669"/>
    <property type="project" value="TreeGrafter"/>
</dbReference>
<dbReference type="GO" id="GO:0045292">
    <property type="term" value="P:mRNA cis splicing, via spliceosome"/>
    <property type="evidence" value="ECO:0007669"/>
    <property type="project" value="TreeGrafter"/>
</dbReference>
<dbReference type="InterPro" id="IPR039924">
    <property type="entry name" value="ICln/Lot5/Saf5"/>
</dbReference>
<evidence type="ECO:0000256" key="4">
    <source>
        <dbReference type="ARBA" id="ARBA00015653"/>
    </source>
</evidence>
<dbReference type="PANTHER" id="PTHR21399:SF0">
    <property type="entry name" value="METHYLOSOME SUBUNIT PICLN"/>
    <property type="match status" value="1"/>
</dbReference>
<evidence type="ECO:0000256" key="2">
    <source>
        <dbReference type="ARBA" id="ARBA00004496"/>
    </source>
</evidence>
<comment type="function">
    <text evidence="7">Involved in both the assembly of spliceosomal snRNPs and the methylation of Sm proteins. Chaperone that regulates the assembly of spliceosomal U1, U2, U4 and U5 small nuclear ribonucleoproteins (snRNPs), the building blocks of the spliceosome, and thereby plays an important role in the splicing of cellular pre-mRNAs. Most spliceosomal snRNPs contain a common set of Sm proteins SNRPB, SNRPD1, SNRPD2, SNRPD3, SNRPE, SNRPF and SNRPG that assemble in a heptameric protein ring on the Sm site of the small nuclear RNA to form the core snRNP (Sm core). In the cytosol, the Sm proteins SNRPD1, SNRPD2, SNRPE, SNRPF and SNRPG are trapped in an inactive 6S pICln-Sm complex by the chaperone CLNS1A that controls the assembly of the core snRNP. Dissociation by the SMN complex of CLNS1A from the trapped Sm proteins and their transfer to an SMN-Sm complex triggers the assembly of core snRNPs and their transport to the nucleus.</text>
</comment>
<keyword evidence="10" id="KW-1185">Reference proteome</keyword>
<dbReference type="GO" id="GO:0006884">
    <property type="term" value="P:cell volume homeostasis"/>
    <property type="evidence" value="ECO:0007669"/>
    <property type="project" value="InterPro"/>
</dbReference>
<keyword evidence="5" id="KW-0963">Cytoplasm</keyword>
<dbReference type="GO" id="GO:0034709">
    <property type="term" value="C:methylosome"/>
    <property type="evidence" value="ECO:0007669"/>
    <property type="project" value="InterPro"/>
</dbReference>
<dbReference type="InterPro" id="IPR011993">
    <property type="entry name" value="PH-like_dom_sf"/>
</dbReference>
<evidence type="ECO:0000313" key="9">
    <source>
        <dbReference type="EMBL" id="KAG8199803.1"/>
    </source>
</evidence>
<dbReference type="Proteomes" id="UP000827092">
    <property type="component" value="Unassembled WGS sequence"/>
</dbReference>
<evidence type="ECO:0000256" key="6">
    <source>
        <dbReference type="ARBA" id="ARBA00023242"/>
    </source>
</evidence>
<dbReference type="EMBL" id="JAFNEN010000024">
    <property type="protein sequence ID" value="KAG8199803.1"/>
    <property type="molecule type" value="Genomic_DNA"/>
</dbReference>
<evidence type="ECO:0000313" key="10">
    <source>
        <dbReference type="Proteomes" id="UP000827092"/>
    </source>
</evidence>
<dbReference type="GO" id="GO:0006821">
    <property type="term" value="P:chloride transport"/>
    <property type="evidence" value="ECO:0007669"/>
    <property type="project" value="InterPro"/>
</dbReference>
<comment type="similarity">
    <text evidence="3">Belongs to the pICln (TC 1.A.47) family.</text>
</comment>
<comment type="caution">
    <text evidence="9">The sequence shown here is derived from an EMBL/GenBank/DDBJ whole genome shotgun (WGS) entry which is preliminary data.</text>
</comment>
<gene>
    <name evidence="9" type="ORF">JTE90_000895</name>
</gene>
<sequence>MVLLLNFPAPSEGVHHSELNTKAFWNNEELGKGTLYISESVLCWISSEGKGFSLQYLSIFIHAVSTDITNFPEPCLYLMVDGKITLGEDQVQNNGHGDLSEAVGDMNLEEEDEVEGEERPNELRFVPDNRNMLDVMFKAMLDCQALNPDPNEPEDDGLDDAVIAPPFNIQVSNGNIEDFEDEYEDEEDEDEQFEDAES</sequence>
<dbReference type="Gene3D" id="2.30.29.30">
    <property type="entry name" value="Pleckstrin-homology domain (PH domain)/Phosphotyrosine-binding domain (PTB)"/>
    <property type="match status" value="1"/>
</dbReference>
<dbReference type="GO" id="GO:0000387">
    <property type="term" value="P:spliceosomal snRNP assembly"/>
    <property type="evidence" value="ECO:0007669"/>
    <property type="project" value="InterPro"/>
</dbReference>
<name>A0AAV6VVK0_9ARAC</name>
<dbReference type="GO" id="GO:0005829">
    <property type="term" value="C:cytosol"/>
    <property type="evidence" value="ECO:0007669"/>
    <property type="project" value="InterPro"/>
</dbReference>
<comment type="subcellular location">
    <subcellularLocation>
        <location evidence="2">Cytoplasm</location>
    </subcellularLocation>
    <subcellularLocation>
        <location evidence="1">Nucleus</location>
    </subcellularLocation>
</comment>
<keyword evidence="6" id="KW-0539">Nucleus</keyword>
<reference evidence="9 10" key="1">
    <citation type="journal article" date="2022" name="Nat. Ecol. Evol.">
        <title>A masculinizing supergene underlies an exaggerated male reproductive morph in a spider.</title>
        <authorList>
            <person name="Hendrickx F."/>
            <person name="De Corte Z."/>
            <person name="Sonet G."/>
            <person name="Van Belleghem S.M."/>
            <person name="Kostlbacher S."/>
            <person name="Vangestel C."/>
        </authorList>
    </citation>
    <scope>NUCLEOTIDE SEQUENCE [LARGE SCALE GENOMIC DNA]</scope>
    <source>
        <strain evidence="9">W744_W776</strain>
    </source>
</reference>
<evidence type="ECO:0000256" key="3">
    <source>
        <dbReference type="ARBA" id="ARBA00007054"/>
    </source>
</evidence>
<dbReference type="AlphaFoldDB" id="A0AAV6VVK0"/>
<accession>A0AAV6VVK0</accession>
<dbReference type="PRINTS" id="PR01348">
    <property type="entry name" value="ICLNCHANNEL"/>
</dbReference>
<protein>
    <recommendedName>
        <fullName evidence="4">Methylosome subunit pICln</fullName>
    </recommendedName>
</protein>
<evidence type="ECO:0000256" key="1">
    <source>
        <dbReference type="ARBA" id="ARBA00004123"/>
    </source>
</evidence>
<dbReference type="PANTHER" id="PTHR21399">
    <property type="entry name" value="CHLORIDE CONDUCTANCE REGULATORY PROTEIN ICLN"/>
    <property type="match status" value="1"/>
</dbReference>
<evidence type="ECO:0000256" key="7">
    <source>
        <dbReference type="ARBA" id="ARBA00045890"/>
    </source>
</evidence>
<feature type="region of interest" description="Disordered" evidence="8">
    <location>
        <begin position="145"/>
        <end position="198"/>
    </location>
</feature>
<dbReference type="InterPro" id="IPR003521">
    <property type="entry name" value="ICln"/>
</dbReference>